<dbReference type="Pfam" id="PF01011">
    <property type="entry name" value="PQQ"/>
    <property type="match status" value="1"/>
</dbReference>
<keyword evidence="4" id="KW-0472">Membrane</keyword>
<dbReference type="GO" id="GO:0008876">
    <property type="term" value="F:quinoprotein glucose dehydrogenase activity"/>
    <property type="evidence" value="ECO:0007669"/>
    <property type="project" value="TreeGrafter"/>
</dbReference>
<feature type="transmembrane region" description="Helical" evidence="4">
    <location>
        <begin position="112"/>
        <end position="131"/>
    </location>
</feature>
<gene>
    <name evidence="6" type="ORF">C7A10_18760</name>
</gene>
<keyword evidence="3" id="KW-0560">Oxidoreductase</keyword>
<dbReference type="AlphaFoldDB" id="A0A2T0I5P6"/>
<dbReference type="GO" id="GO:0016020">
    <property type="term" value="C:membrane"/>
    <property type="evidence" value="ECO:0007669"/>
    <property type="project" value="InterPro"/>
</dbReference>
<name>A0A2T0I5P6_PSEFL</name>
<dbReference type="InterPro" id="IPR002372">
    <property type="entry name" value="PQQ_rpt_dom"/>
</dbReference>
<reference evidence="6 7" key="1">
    <citation type="submission" date="2018-03" db="EMBL/GenBank/DDBJ databases">
        <title>Blue discolouration in mozzarella cheese caused by Pseudomonas fluorescens.</title>
        <authorList>
            <person name="Chiesa F."/>
            <person name="Dalmasso A."/>
            <person name="Lomonaco S."/>
        </authorList>
    </citation>
    <scope>NUCLEOTIDE SEQUENCE [LARGE SCALE GENOMIC DNA]</scope>
    <source>
        <strain evidence="6 7">11293</strain>
    </source>
</reference>
<dbReference type="GO" id="GO:0048038">
    <property type="term" value="F:quinone binding"/>
    <property type="evidence" value="ECO:0007669"/>
    <property type="project" value="InterPro"/>
</dbReference>
<comment type="caution">
    <text evidence="6">The sequence shown here is derived from an EMBL/GenBank/DDBJ whole genome shotgun (WGS) entry which is preliminary data.</text>
</comment>
<keyword evidence="4" id="KW-1133">Transmembrane helix</keyword>
<protein>
    <submittedName>
        <fullName evidence="6">Membrane-bound PQQ-dependent dehydrogenase, glucose/quinate/shikimate family</fullName>
    </submittedName>
</protein>
<proteinExistence type="inferred from homology"/>
<keyword evidence="4" id="KW-0812">Transmembrane</keyword>
<dbReference type="CDD" id="cd10280">
    <property type="entry name" value="PQQ_mGDH"/>
    <property type="match status" value="1"/>
</dbReference>
<evidence type="ECO:0000256" key="1">
    <source>
        <dbReference type="ARBA" id="ARBA00001931"/>
    </source>
</evidence>
<dbReference type="EMBL" id="PVUH01000012">
    <property type="protein sequence ID" value="PRW90663.1"/>
    <property type="molecule type" value="Genomic_DNA"/>
</dbReference>
<dbReference type="SMART" id="SM00564">
    <property type="entry name" value="PQQ"/>
    <property type="match status" value="5"/>
</dbReference>
<feature type="transmembrane region" description="Helical" evidence="4">
    <location>
        <begin position="33"/>
        <end position="50"/>
    </location>
</feature>
<dbReference type="InterPro" id="IPR011047">
    <property type="entry name" value="Quinoprotein_ADH-like_sf"/>
</dbReference>
<evidence type="ECO:0000256" key="4">
    <source>
        <dbReference type="SAM" id="Phobius"/>
    </source>
</evidence>
<dbReference type="NCBIfam" id="TIGR03074">
    <property type="entry name" value="PQQ_membr_DH"/>
    <property type="match status" value="1"/>
</dbReference>
<organism evidence="6 7">
    <name type="scientific">Pseudomonas fluorescens</name>
    <dbReference type="NCBI Taxonomy" id="294"/>
    <lineage>
        <taxon>Bacteria</taxon>
        <taxon>Pseudomonadati</taxon>
        <taxon>Pseudomonadota</taxon>
        <taxon>Gammaproteobacteria</taxon>
        <taxon>Pseudomonadales</taxon>
        <taxon>Pseudomonadaceae</taxon>
        <taxon>Pseudomonas</taxon>
    </lineage>
</organism>
<dbReference type="SUPFAM" id="SSF50998">
    <property type="entry name" value="Quinoprotein alcohol dehydrogenase-like"/>
    <property type="match status" value="1"/>
</dbReference>
<evidence type="ECO:0000313" key="7">
    <source>
        <dbReference type="Proteomes" id="UP000239731"/>
    </source>
</evidence>
<comment type="similarity">
    <text evidence="2">Belongs to the bacterial PQQ dehydrogenase family.</text>
</comment>
<dbReference type="PANTHER" id="PTHR32303">
    <property type="entry name" value="QUINOPROTEIN ALCOHOL DEHYDROGENASE (CYTOCHROME C)"/>
    <property type="match status" value="1"/>
</dbReference>
<feature type="transmembrane region" description="Helical" evidence="4">
    <location>
        <begin position="57"/>
        <end position="73"/>
    </location>
</feature>
<dbReference type="Gene3D" id="2.140.10.10">
    <property type="entry name" value="Quinoprotein alcohol dehydrogenase-like superfamily"/>
    <property type="match status" value="2"/>
</dbReference>
<evidence type="ECO:0000259" key="5">
    <source>
        <dbReference type="Pfam" id="PF01011"/>
    </source>
</evidence>
<feature type="domain" description="Pyrrolo-quinoline quinone repeat" evidence="5">
    <location>
        <begin position="157"/>
        <end position="751"/>
    </location>
</feature>
<dbReference type="RefSeq" id="WP_106118218.1">
    <property type="nucleotide sequence ID" value="NZ_PVUH01000012.1"/>
</dbReference>
<sequence length="778" mass="84444">MTSINRIFASLVALMGLGLLLGGAYLLTLGGSFYYVLAGWAYLSAGVMLWRRQVCGVWLLVAVAVLSVPWALWESGTFYWALFPRLLVPAALASIGLLLLSTWSPADSRRRIRGLGVLALLGTAVFFGFAFTPHGVVSPVSGTPFTAAATNTTPSNWSAYGRTTAGTRYAPFTQINRDNVQDLKVAWTYRTGAKIQLDKGAVDSNTPLQIEDTLFTCTPDDRIAAIDADTGVERWKFDTHSASPIWNRCRGLGYYKLKEAPADGVCAERIVNSTIDARLIELDSKTGKQCPGFGSDGVVDLKQGMGDVKPGFYFQTSAPLVARDYIIISGWVVDNYSRGEPSGVIRAFDARTGALAWAWDLGNPDITGLPPAGQTYTPGTPNMWTAAAYDDQLGLIYAPLGNATPDFFGMERPPHSDEYNSSLVALDIITGRPKWKFQTVHHDIWDYDLPSQPALVDLPDGQGGTIPGVLQTTKRGQLFLLNRATGEPIADVVEKPVPTAGAVPEEKLSPTQPYSVGMPTIGAEHLTEKKMWGATMFDQLMCRIMFKQLRYEGDFTPIGLTKALDQPGNIGGFNWGSVSYDPVNHLAYMNDIRVPNIFWLMPRDEFNTWTKSHQIEVSGHGPSPQLKTPYGQAIYIWMSSLGVPCNQPPYGTVTAVDLNTHKVAWQVPAGTTEQLGPLGIASHLPMPMGMPTYAGTMTTAGGLVFFAGYQDYYIRAYDGQSGKLVWEHELPVGASATPISYVSPTTGKQYVVISVGGAAHSPDTGDYVMAFSLPTSQP</sequence>
<feature type="transmembrane region" description="Helical" evidence="4">
    <location>
        <begin position="7"/>
        <end position="27"/>
    </location>
</feature>
<evidence type="ECO:0000256" key="2">
    <source>
        <dbReference type="ARBA" id="ARBA00008156"/>
    </source>
</evidence>
<evidence type="ECO:0000313" key="6">
    <source>
        <dbReference type="EMBL" id="PRW90663.1"/>
    </source>
</evidence>
<accession>A0A2T0I5P6</accession>
<dbReference type="InterPro" id="IPR017511">
    <property type="entry name" value="PQQ_mDH"/>
</dbReference>
<feature type="transmembrane region" description="Helical" evidence="4">
    <location>
        <begin position="79"/>
        <end position="100"/>
    </location>
</feature>
<dbReference type="InterPro" id="IPR018391">
    <property type="entry name" value="PQQ_b-propeller_rpt"/>
</dbReference>
<dbReference type="PANTHER" id="PTHR32303:SF4">
    <property type="entry name" value="QUINOPROTEIN GLUCOSE DEHYDROGENASE"/>
    <property type="match status" value="1"/>
</dbReference>
<dbReference type="Proteomes" id="UP000239731">
    <property type="component" value="Unassembled WGS sequence"/>
</dbReference>
<evidence type="ECO:0000256" key="3">
    <source>
        <dbReference type="ARBA" id="ARBA00023002"/>
    </source>
</evidence>
<comment type="cofactor">
    <cofactor evidence="1">
        <name>pyrroloquinoline quinone</name>
        <dbReference type="ChEBI" id="CHEBI:58442"/>
    </cofactor>
</comment>